<keyword evidence="5" id="KW-1185">Reference proteome</keyword>
<dbReference type="Proteomes" id="UP000054725">
    <property type="component" value="Unassembled WGS sequence"/>
</dbReference>
<evidence type="ECO:0000313" key="4">
    <source>
        <dbReference type="EMBL" id="KTD36096.1"/>
    </source>
</evidence>
<dbReference type="PANTHER" id="PTHR24188:SF29">
    <property type="entry name" value="GH09064P"/>
    <property type="match status" value="1"/>
</dbReference>
<comment type="caution">
    <text evidence="4">The sequence shown here is derived from an EMBL/GenBank/DDBJ whole genome shotgun (WGS) entry which is preliminary data.</text>
</comment>
<dbReference type="Pfam" id="PF12796">
    <property type="entry name" value="Ank_2"/>
    <property type="match status" value="3"/>
</dbReference>
<keyword evidence="1" id="KW-0677">Repeat</keyword>
<evidence type="ECO:0000256" key="2">
    <source>
        <dbReference type="ARBA" id="ARBA00023043"/>
    </source>
</evidence>
<reference evidence="4 5" key="1">
    <citation type="submission" date="2015-11" db="EMBL/GenBank/DDBJ databases">
        <title>Genomic analysis of 38 Legionella species identifies large and diverse effector repertoires.</title>
        <authorList>
            <person name="Burstein D."/>
            <person name="Amaro F."/>
            <person name="Zusman T."/>
            <person name="Lifshitz Z."/>
            <person name="Cohen O."/>
            <person name="Gilbert J.A."/>
            <person name="Pupko T."/>
            <person name="Shuman H.A."/>
            <person name="Segal G."/>
        </authorList>
    </citation>
    <scope>NUCLEOTIDE SEQUENCE [LARGE SCALE GENOMIC DNA]</scope>
    <source>
        <strain evidence="4 5">ATCC 49506</strain>
    </source>
</reference>
<dbReference type="PROSITE" id="PS50088">
    <property type="entry name" value="ANK_REPEAT"/>
    <property type="match status" value="1"/>
</dbReference>
<evidence type="ECO:0000256" key="3">
    <source>
        <dbReference type="PROSITE-ProRule" id="PRU00023"/>
    </source>
</evidence>
<gene>
    <name evidence="4" type="primary">arp_2</name>
    <name evidence="4" type="ORF">Lnau_1080</name>
</gene>
<dbReference type="EMBL" id="LNYO01000013">
    <property type="protein sequence ID" value="KTD36096.1"/>
    <property type="molecule type" value="Genomic_DNA"/>
</dbReference>
<dbReference type="SMART" id="SM00248">
    <property type="entry name" value="ANK"/>
    <property type="match status" value="7"/>
</dbReference>
<dbReference type="AlphaFoldDB" id="A0A0W0WUX2"/>
<feature type="repeat" description="ANK" evidence="3">
    <location>
        <begin position="355"/>
        <end position="387"/>
    </location>
</feature>
<dbReference type="Gene3D" id="1.25.40.20">
    <property type="entry name" value="Ankyrin repeat-containing domain"/>
    <property type="match status" value="3"/>
</dbReference>
<dbReference type="InterPro" id="IPR002110">
    <property type="entry name" value="Ankyrin_rpt"/>
</dbReference>
<evidence type="ECO:0000313" key="5">
    <source>
        <dbReference type="Proteomes" id="UP000054725"/>
    </source>
</evidence>
<dbReference type="SUPFAM" id="SSF48403">
    <property type="entry name" value="Ankyrin repeat"/>
    <property type="match status" value="1"/>
</dbReference>
<dbReference type="PANTHER" id="PTHR24188">
    <property type="entry name" value="ANKYRIN REPEAT PROTEIN"/>
    <property type="match status" value="1"/>
</dbReference>
<dbReference type="PATRIC" id="fig|45070.6.peg.1142"/>
<dbReference type="InterPro" id="IPR036770">
    <property type="entry name" value="Ankyrin_rpt-contain_sf"/>
</dbReference>
<accession>A0A0W0WUX2</accession>
<name>A0A0W0WUX2_9GAMM</name>
<keyword evidence="2 3" id="KW-0040">ANK repeat</keyword>
<protein>
    <submittedName>
        <fullName evidence="4">Ankyrin repeat protein</fullName>
    </submittedName>
</protein>
<evidence type="ECO:0000256" key="1">
    <source>
        <dbReference type="ARBA" id="ARBA00022737"/>
    </source>
</evidence>
<dbReference type="STRING" id="45070.Lnau_1080"/>
<organism evidence="4 5">
    <name type="scientific">Legionella nautarum</name>
    <dbReference type="NCBI Taxonomy" id="45070"/>
    <lineage>
        <taxon>Bacteria</taxon>
        <taxon>Pseudomonadati</taxon>
        <taxon>Pseudomonadota</taxon>
        <taxon>Gammaproteobacteria</taxon>
        <taxon>Legionellales</taxon>
        <taxon>Legionellaceae</taxon>
        <taxon>Legionella</taxon>
    </lineage>
</organism>
<dbReference type="RefSeq" id="WP_058504120.1">
    <property type="nucleotide sequence ID" value="NZ_CAAAIF010000001.1"/>
</dbReference>
<proteinExistence type="predicted"/>
<sequence length="586" mass="64494">MVQSLADLKDKINARLQRLHKTHGANGRFENQAESIVFHYYLKQLAEHSVNIQKPDLVNHSVRHLIRHLVHQIELSGLVTLKVAIKLDELEPILNIAIRENDNELLEALIEAEPKIIDHVFKQTKKNALVMFAEQNKSALVEILIAAEGFNPHSTSARKALTAAVINGSLDTIKLLLQAGVVPSQVDFQKACSQGKLDLAKELIAASEEAFDYNAALLFAISAGNLPAVEFLVDEQGADVNYIEPPLSAKTKLITPLIVAIEYKKSQIAQFLVAKGADKKQAQEVLKISELSLAAFIGDKVQAVTTVVESDASGIEAFRATFGLTAQTQPSSKEDGDEEKVAIEPHPDLNARDLQGYTPVMRAVQNGDQQNIKALIRAGADVNACSNDGYVALIDAVMQNDTATVEALLQVPNLNVNVCEKQGARRSARQIAENNNNQAIVQALDKFVDERGSEFLIENRLYELNSLIDDYHHERREQKDENGYTKEYLHLNILSLFQKSYTQKTAAIAALKKVLRGEYFDGGALIDLIAHLPTLRNGRLGSDLRAFIKQGHADCIVGQPVTTVTEFVYALQAKIQAITISGPEIQ</sequence>
<dbReference type="PROSITE" id="PS50297">
    <property type="entry name" value="ANK_REP_REGION"/>
    <property type="match status" value="1"/>
</dbReference>